<evidence type="ECO:0000256" key="1">
    <source>
        <dbReference type="SAM" id="Coils"/>
    </source>
</evidence>
<reference evidence="3 4" key="1">
    <citation type="submission" date="2017-03" db="EMBL/GenBank/DDBJ databases">
        <title>An alternative strategy for trypanosome survival in the mammalian bloodstream revealed through genome and transcriptome analysis of the ubiquitous bovine parasite Trypanosoma (Megatrypanum) theileri.</title>
        <authorList>
            <person name="Kelly S."/>
            <person name="Ivens A."/>
            <person name="Mott A."/>
            <person name="O'Neill E."/>
            <person name="Emms D."/>
            <person name="Macleod O."/>
            <person name="Voorheis P."/>
            <person name="Matthews J."/>
            <person name="Matthews K."/>
            <person name="Carrington M."/>
        </authorList>
    </citation>
    <scope>NUCLEOTIDE SEQUENCE [LARGE SCALE GENOMIC DNA]</scope>
    <source>
        <strain evidence="3">Edinburgh</strain>
    </source>
</reference>
<protein>
    <submittedName>
        <fullName evidence="3">Uncharacterized protein</fullName>
    </submittedName>
</protein>
<name>A0A1X0NUF5_9TRYP</name>
<keyword evidence="1" id="KW-0175">Coiled coil</keyword>
<dbReference type="AlphaFoldDB" id="A0A1X0NUF5"/>
<dbReference type="GeneID" id="39986075"/>
<accession>A0A1X0NUF5</accession>
<dbReference type="VEuPathDB" id="TriTrypDB:TM35_000172160"/>
<dbReference type="RefSeq" id="XP_028882410.1">
    <property type="nucleotide sequence ID" value="XM_029026295.1"/>
</dbReference>
<feature type="coiled-coil region" evidence="1">
    <location>
        <begin position="39"/>
        <end position="119"/>
    </location>
</feature>
<proteinExistence type="predicted"/>
<dbReference type="Proteomes" id="UP000192257">
    <property type="component" value="Unassembled WGS sequence"/>
</dbReference>
<organism evidence="3 4">
    <name type="scientific">Trypanosoma theileri</name>
    <dbReference type="NCBI Taxonomy" id="67003"/>
    <lineage>
        <taxon>Eukaryota</taxon>
        <taxon>Discoba</taxon>
        <taxon>Euglenozoa</taxon>
        <taxon>Kinetoplastea</taxon>
        <taxon>Metakinetoplastina</taxon>
        <taxon>Trypanosomatida</taxon>
        <taxon>Trypanosomatidae</taxon>
        <taxon>Trypanosoma</taxon>
    </lineage>
</organism>
<gene>
    <name evidence="3" type="ORF">TM35_000172160</name>
</gene>
<comment type="caution">
    <text evidence="3">The sequence shown here is derived from an EMBL/GenBank/DDBJ whole genome shotgun (WGS) entry which is preliminary data.</text>
</comment>
<dbReference type="EMBL" id="NBCO01000017">
    <property type="protein sequence ID" value="ORC88344.1"/>
    <property type="molecule type" value="Genomic_DNA"/>
</dbReference>
<keyword evidence="4" id="KW-1185">Reference proteome</keyword>
<sequence length="144" mass="16841">MHAPEWPTFENQYLYPLFTAIHDVGWEKGALAARWDELNRSYAEAVEDYQQRAAVAQQRVAEENQNISARASAVAEYEEIVNRRSVELQNQINAFAAHLEKANQDLESRDQQLRAREEAFSRREAAWEKRHREITHAHPKKADR</sequence>
<evidence type="ECO:0000313" key="4">
    <source>
        <dbReference type="Proteomes" id="UP000192257"/>
    </source>
</evidence>
<evidence type="ECO:0000313" key="3">
    <source>
        <dbReference type="EMBL" id="ORC88344.1"/>
    </source>
</evidence>
<feature type="region of interest" description="Disordered" evidence="2">
    <location>
        <begin position="120"/>
        <end position="144"/>
    </location>
</feature>
<evidence type="ECO:0000256" key="2">
    <source>
        <dbReference type="SAM" id="MobiDB-lite"/>
    </source>
</evidence>